<sequence>MVESGVGVYCTVYTVYILTDDIVPNLIGKVTIVTGAMVGLGLETALQLAKKWAKVYITGRS</sequence>
<keyword evidence="2" id="KW-1185">Reference proteome</keyword>
<accession>A0A0C3FIB6</accession>
<dbReference type="OrthoDB" id="191139at2759"/>
<proteinExistence type="predicted"/>
<organism evidence="1 2">
    <name type="scientific">Piloderma croceum (strain F 1598)</name>
    <dbReference type="NCBI Taxonomy" id="765440"/>
    <lineage>
        <taxon>Eukaryota</taxon>
        <taxon>Fungi</taxon>
        <taxon>Dikarya</taxon>
        <taxon>Basidiomycota</taxon>
        <taxon>Agaricomycotina</taxon>
        <taxon>Agaricomycetes</taxon>
        <taxon>Agaricomycetidae</taxon>
        <taxon>Atheliales</taxon>
        <taxon>Atheliaceae</taxon>
        <taxon>Piloderma</taxon>
    </lineage>
</organism>
<dbReference type="InParanoid" id="A0A0C3FIB6"/>
<dbReference type="EMBL" id="KN833009">
    <property type="protein sequence ID" value="KIM79516.1"/>
    <property type="molecule type" value="Genomic_DNA"/>
</dbReference>
<dbReference type="Gene3D" id="3.40.50.720">
    <property type="entry name" value="NAD(P)-binding Rossmann-like Domain"/>
    <property type="match status" value="1"/>
</dbReference>
<reference evidence="1 2" key="1">
    <citation type="submission" date="2014-04" db="EMBL/GenBank/DDBJ databases">
        <authorList>
            <consortium name="DOE Joint Genome Institute"/>
            <person name="Kuo A."/>
            <person name="Tarkka M."/>
            <person name="Buscot F."/>
            <person name="Kohler A."/>
            <person name="Nagy L.G."/>
            <person name="Floudas D."/>
            <person name="Copeland A."/>
            <person name="Barry K.W."/>
            <person name="Cichocki N."/>
            <person name="Veneault-Fourrey C."/>
            <person name="LaButti K."/>
            <person name="Lindquist E.A."/>
            <person name="Lipzen A."/>
            <person name="Lundell T."/>
            <person name="Morin E."/>
            <person name="Murat C."/>
            <person name="Sun H."/>
            <person name="Tunlid A."/>
            <person name="Henrissat B."/>
            <person name="Grigoriev I.V."/>
            <person name="Hibbett D.S."/>
            <person name="Martin F."/>
            <person name="Nordberg H.P."/>
            <person name="Cantor M.N."/>
            <person name="Hua S.X."/>
        </authorList>
    </citation>
    <scope>NUCLEOTIDE SEQUENCE [LARGE SCALE GENOMIC DNA]</scope>
    <source>
        <strain evidence="1 2">F 1598</strain>
    </source>
</reference>
<reference evidence="2" key="2">
    <citation type="submission" date="2015-01" db="EMBL/GenBank/DDBJ databases">
        <title>Evolutionary Origins and Diversification of the Mycorrhizal Mutualists.</title>
        <authorList>
            <consortium name="DOE Joint Genome Institute"/>
            <consortium name="Mycorrhizal Genomics Consortium"/>
            <person name="Kohler A."/>
            <person name="Kuo A."/>
            <person name="Nagy L.G."/>
            <person name="Floudas D."/>
            <person name="Copeland A."/>
            <person name="Barry K.W."/>
            <person name="Cichocki N."/>
            <person name="Veneault-Fourrey C."/>
            <person name="LaButti K."/>
            <person name="Lindquist E.A."/>
            <person name="Lipzen A."/>
            <person name="Lundell T."/>
            <person name="Morin E."/>
            <person name="Murat C."/>
            <person name="Riley R."/>
            <person name="Ohm R."/>
            <person name="Sun H."/>
            <person name="Tunlid A."/>
            <person name="Henrissat B."/>
            <person name="Grigoriev I.V."/>
            <person name="Hibbett D.S."/>
            <person name="Martin F."/>
        </authorList>
    </citation>
    <scope>NUCLEOTIDE SEQUENCE [LARGE SCALE GENOMIC DNA]</scope>
    <source>
        <strain evidence="2">F 1598</strain>
    </source>
</reference>
<dbReference type="Proteomes" id="UP000054166">
    <property type="component" value="Unassembled WGS sequence"/>
</dbReference>
<dbReference type="SUPFAM" id="SSF51735">
    <property type="entry name" value="NAD(P)-binding Rossmann-fold domains"/>
    <property type="match status" value="1"/>
</dbReference>
<protein>
    <recommendedName>
        <fullName evidence="3">Ketoreductase (KR) domain-containing protein</fullName>
    </recommendedName>
</protein>
<gene>
    <name evidence="1" type="ORF">PILCRDRAFT_74194</name>
</gene>
<name>A0A0C3FIB6_PILCF</name>
<dbReference type="AlphaFoldDB" id="A0A0C3FIB6"/>
<evidence type="ECO:0000313" key="2">
    <source>
        <dbReference type="Proteomes" id="UP000054166"/>
    </source>
</evidence>
<dbReference type="HOGENOM" id="CLU_3107195_0_0_1"/>
<evidence type="ECO:0008006" key="3">
    <source>
        <dbReference type="Google" id="ProtNLM"/>
    </source>
</evidence>
<dbReference type="InterPro" id="IPR036291">
    <property type="entry name" value="NAD(P)-bd_dom_sf"/>
</dbReference>
<evidence type="ECO:0000313" key="1">
    <source>
        <dbReference type="EMBL" id="KIM79516.1"/>
    </source>
</evidence>